<feature type="compositionally biased region" description="Basic residues" evidence="8">
    <location>
        <begin position="839"/>
        <end position="857"/>
    </location>
</feature>
<feature type="region of interest" description="Disordered" evidence="8">
    <location>
        <begin position="839"/>
        <end position="877"/>
    </location>
</feature>
<feature type="domain" description="CHRD" evidence="10">
    <location>
        <begin position="165"/>
        <end position="291"/>
    </location>
</feature>
<keyword evidence="5" id="KW-0677">Repeat</keyword>
<dbReference type="PANTHER" id="PTHR46526">
    <property type="entry name" value="CHORDIN"/>
    <property type="match status" value="1"/>
</dbReference>
<comment type="caution">
    <text evidence="11">The sequence shown here is derived from an EMBL/GenBank/DDBJ whole genome shotgun (WGS) entry which is preliminary data.</text>
</comment>
<dbReference type="SMART" id="SM00754">
    <property type="entry name" value="CHRD"/>
    <property type="match status" value="2"/>
</dbReference>
<dbReference type="SMART" id="SM00214">
    <property type="entry name" value="VWC"/>
    <property type="match status" value="3"/>
</dbReference>
<dbReference type="Gene3D" id="6.20.200.20">
    <property type="match status" value="2"/>
</dbReference>
<evidence type="ECO:0000256" key="3">
    <source>
        <dbReference type="ARBA" id="ARBA00022473"/>
    </source>
</evidence>
<dbReference type="GO" id="GO:0009953">
    <property type="term" value="P:dorsal/ventral pattern formation"/>
    <property type="evidence" value="ECO:0007669"/>
    <property type="project" value="TreeGrafter"/>
</dbReference>
<evidence type="ECO:0000313" key="12">
    <source>
        <dbReference type="Proteomes" id="UP001445076"/>
    </source>
</evidence>
<reference evidence="11" key="2">
    <citation type="submission" date="2024-01" db="EMBL/GenBank/DDBJ databases">
        <authorList>
            <person name="He J."/>
            <person name="Wang M."/>
            <person name="Zheng J."/>
            <person name="Liu Z."/>
        </authorList>
    </citation>
    <scope>NUCLEOTIDE SEQUENCE</scope>
    <source>
        <strain evidence="11">ZL_2023a</strain>
        <tissue evidence="11">Muscle</tissue>
    </source>
</reference>
<name>A0AAW0YQA3_CHEQU</name>
<dbReference type="PROSITE" id="PS50933">
    <property type="entry name" value="CHRD"/>
    <property type="match status" value="2"/>
</dbReference>
<dbReference type="PROSITE" id="PS01208">
    <property type="entry name" value="VWFC_1"/>
    <property type="match status" value="3"/>
</dbReference>
<dbReference type="AlphaFoldDB" id="A0AAW0YQA3"/>
<dbReference type="GO" id="GO:0048731">
    <property type="term" value="P:system development"/>
    <property type="evidence" value="ECO:0007669"/>
    <property type="project" value="UniProtKB-ARBA"/>
</dbReference>
<feature type="domain" description="VWFC" evidence="9">
    <location>
        <begin position="588"/>
        <end position="648"/>
    </location>
</feature>
<evidence type="ECO:0000313" key="11">
    <source>
        <dbReference type="EMBL" id="KAK8753730.1"/>
    </source>
</evidence>
<dbReference type="EMBL" id="JARKIK010000002">
    <property type="protein sequence ID" value="KAK8753731.1"/>
    <property type="molecule type" value="Genomic_DNA"/>
</dbReference>
<keyword evidence="6" id="KW-0325">Glycoprotein</keyword>
<reference evidence="11 12" key="1">
    <citation type="journal article" date="2024" name="BMC Genomics">
        <title>Genome assembly of redclaw crayfish (Cherax quadricarinatus) provides insights into its immune adaptation and hypoxia tolerance.</title>
        <authorList>
            <person name="Liu Z."/>
            <person name="Zheng J."/>
            <person name="Li H."/>
            <person name="Fang K."/>
            <person name="Wang S."/>
            <person name="He J."/>
            <person name="Zhou D."/>
            <person name="Weng S."/>
            <person name="Chi M."/>
            <person name="Gu Z."/>
            <person name="He J."/>
            <person name="Li F."/>
            <person name="Wang M."/>
        </authorList>
    </citation>
    <scope>NUCLEOTIDE SEQUENCE [LARGE SCALE GENOMIC DNA]</scope>
    <source>
        <strain evidence="11">ZL_2023a</strain>
    </source>
</reference>
<evidence type="ECO:0000259" key="9">
    <source>
        <dbReference type="PROSITE" id="PS50184"/>
    </source>
</evidence>
<evidence type="ECO:0000256" key="8">
    <source>
        <dbReference type="SAM" id="MobiDB-lite"/>
    </source>
</evidence>
<evidence type="ECO:0000256" key="5">
    <source>
        <dbReference type="ARBA" id="ARBA00022737"/>
    </source>
</evidence>
<evidence type="ECO:0000256" key="7">
    <source>
        <dbReference type="PROSITE-ProRule" id="PRU00230"/>
    </source>
</evidence>
<dbReference type="InterPro" id="IPR010895">
    <property type="entry name" value="CHRD"/>
</dbReference>
<evidence type="ECO:0000256" key="2">
    <source>
        <dbReference type="ARBA" id="ARBA00007156"/>
    </source>
</evidence>
<feature type="compositionally biased region" description="Polar residues" evidence="8">
    <location>
        <begin position="858"/>
        <end position="877"/>
    </location>
</feature>
<evidence type="ECO:0008006" key="13">
    <source>
        <dbReference type="Google" id="ProtNLM"/>
    </source>
</evidence>
<comment type="subcellular location">
    <subcellularLocation>
        <location evidence="1">Secreted</location>
    </subcellularLocation>
</comment>
<dbReference type="InterPro" id="IPR052278">
    <property type="entry name" value="Chordin-like_regulators"/>
</dbReference>
<dbReference type="PANTHER" id="PTHR46526:SF1">
    <property type="entry name" value="CHORDIN"/>
    <property type="match status" value="1"/>
</dbReference>
<feature type="domain" description="VWFC" evidence="9">
    <location>
        <begin position="764"/>
        <end position="829"/>
    </location>
</feature>
<accession>A0AAW0YQA3</accession>
<sequence>MECPKVTCRDPVLLPGACCKTCTPEGFGVPGDEPQEPVEELTGRDFAVLLNGRTSRAPMTTSRVATGRLFLRKKTLHFSFLLESGAPPPASIQFMSGTGDILEQLEAQPTPYEATNNRICGAWTRVPKQYRAMLLDEKMWVAISPPDDSQEDTISGQLARYVGVDTEVFSALLVPVSTANQTLGGGGTAIISVDRKTDSLHVSLVFNGIFAERETHNATLVVELLPERGLDPVTDSVVLPKVFSDVNRAEIMTTLGDRSLIRLTRGQVAMKVWSKAAPELALEGTITPRATCNVFSAVLSIPVPDAENDEASVRTYVSSPHGAGWALLTLSNNGTFQYQVFVKGFDVASLTLETKNRRRDRIVDNLTPFYRDSWANGSYDKPTYSDLDALLRGKLEIVVSAGENDEELRGMLNPLAVTEALRSPQPVLLSSPEVPMAATVWVAVDSACVTHYDVMVAGQPPGGAVEPFWNLILRENDESWDPRHENTQVDLETQVEGRELFAHSTQLSRLSLSRLGAGVSYLDLVLLPHENNSAQQPSLSGLVQGVSIPSNCLLGSDHHEVIIPDRDSDECFYGNCVLQPADPPPINNKCIDEDKRVFEDGSSWQSPANVCSMCMCTRGNIICQDVVCHKVECEDAYTPPDQCCQVCPGGNAVSEENKMCELNNQKQFLGAKWHPFLTPKGFDKCVSCACVLNSNGQPVVNCSRFPCPPLLCGPDDMEQQPDSCCAKCRTPRPEAPLPTAQPGMVNEGDIMTEEEQRNNIRRGGGCLINNWALYENGAEWHPRLTSIGYYKCVTCKCKDSNITCANQHCPTLRCQAMVQEEQECCPRCTNENSTINHGHKAQWRKPHRTSLKNKNSNRMRNSGHGQAVNTGNKFYGG</sequence>
<evidence type="ECO:0000256" key="1">
    <source>
        <dbReference type="ARBA" id="ARBA00004613"/>
    </source>
</evidence>
<dbReference type="GO" id="GO:0030514">
    <property type="term" value="P:negative regulation of BMP signaling pathway"/>
    <property type="evidence" value="ECO:0007669"/>
    <property type="project" value="TreeGrafter"/>
</dbReference>
<dbReference type="EMBL" id="JARKIK010000002">
    <property type="protein sequence ID" value="KAK8753730.1"/>
    <property type="molecule type" value="Genomic_DNA"/>
</dbReference>
<organism evidence="11 12">
    <name type="scientific">Cherax quadricarinatus</name>
    <name type="common">Australian red claw crayfish</name>
    <dbReference type="NCBI Taxonomy" id="27406"/>
    <lineage>
        <taxon>Eukaryota</taxon>
        <taxon>Metazoa</taxon>
        <taxon>Ecdysozoa</taxon>
        <taxon>Arthropoda</taxon>
        <taxon>Crustacea</taxon>
        <taxon>Multicrustacea</taxon>
        <taxon>Malacostraca</taxon>
        <taxon>Eumalacostraca</taxon>
        <taxon>Eucarida</taxon>
        <taxon>Decapoda</taxon>
        <taxon>Pleocyemata</taxon>
        <taxon>Astacidea</taxon>
        <taxon>Parastacoidea</taxon>
        <taxon>Parastacidae</taxon>
        <taxon>Cherax</taxon>
    </lineage>
</organism>
<dbReference type="Pfam" id="PF00093">
    <property type="entry name" value="VWC"/>
    <property type="match status" value="2"/>
</dbReference>
<comment type="similarity">
    <text evidence="2">Belongs to the chordin family.</text>
</comment>
<dbReference type="PROSITE" id="PS50184">
    <property type="entry name" value="VWFC_2"/>
    <property type="match status" value="2"/>
</dbReference>
<dbReference type="GO" id="GO:0036122">
    <property type="term" value="F:BMP binding"/>
    <property type="evidence" value="ECO:0007669"/>
    <property type="project" value="TreeGrafter"/>
</dbReference>
<dbReference type="Proteomes" id="UP001445076">
    <property type="component" value="Unassembled WGS sequence"/>
</dbReference>
<dbReference type="SUPFAM" id="SSF57603">
    <property type="entry name" value="FnI-like domain"/>
    <property type="match status" value="3"/>
</dbReference>
<dbReference type="PIRSF" id="PIRSF002496">
    <property type="entry name" value="Chordin"/>
    <property type="match status" value="1"/>
</dbReference>
<evidence type="ECO:0000259" key="10">
    <source>
        <dbReference type="PROSITE" id="PS50933"/>
    </source>
</evidence>
<dbReference type="InterPro" id="IPR001007">
    <property type="entry name" value="VWF_dom"/>
</dbReference>
<gene>
    <name evidence="11" type="ORF">OTU49_001336</name>
</gene>
<keyword evidence="4" id="KW-0964">Secreted</keyword>
<feature type="domain" description="CHRD" evidence="10">
    <location>
        <begin position="42"/>
        <end position="163"/>
    </location>
</feature>
<keyword evidence="3 7" id="KW-0217">Developmental protein</keyword>
<evidence type="ECO:0000256" key="6">
    <source>
        <dbReference type="ARBA" id="ARBA00023180"/>
    </source>
</evidence>
<evidence type="ECO:0000256" key="4">
    <source>
        <dbReference type="ARBA" id="ARBA00022525"/>
    </source>
</evidence>
<proteinExistence type="inferred from homology"/>
<keyword evidence="12" id="KW-1185">Reference proteome</keyword>
<protein>
    <recommendedName>
        <fullName evidence="13">Chordin</fullName>
    </recommendedName>
</protein>
<dbReference type="GO" id="GO:0005615">
    <property type="term" value="C:extracellular space"/>
    <property type="evidence" value="ECO:0007669"/>
    <property type="project" value="TreeGrafter"/>
</dbReference>
<dbReference type="InterPro" id="IPR016353">
    <property type="entry name" value="Chordin"/>
</dbReference>